<gene>
    <name evidence="2" type="ORF">PVAP13_1NG442838</name>
</gene>
<evidence type="ECO:0000313" key="3">
    <source>
        <dbReference type="Proteomes" id="UP000823388"/>
    </source>
</evidence>
<feature type="signal peptide" evidence="1">
    <location>
        <begin position="1"/>
        <end position="20"/>
    </location>
</feature>
<protein>
    <submittedName>
        <fullName evidence="2">Uncharacterized protein</fullName>
    </submittedName>
</protein>
<sequence>MLIFVAGCYLCCLPSISVDASLAPNKLKSFTREKWRLGTVHTEGRRIVWEKGR</sequence>
<dbReference type="EMBL" id="CM029038">
    <property type="protein sequence ID" value="KAG2653278.1"/>
    <property type="molecule type" value="Genomic_DNA"/>
</dbReference>
<dbReference type="AlphaFoldDB" id="A0A8T0X3Q1"/>
<name>A0A8T0X3Q1_PANVG</name>
<accession>A0A8T0X3Q1</accession>
<keyword evidence="3" id="KW-1185">Reference proteome</keyword>
<proteinExistence type="predicted"/>
<evidence type="ECO:0000313" key="2">
    <source>
        <dbReference type="EMBL" id="KAG2653278.1"/>
    </source>
</evidence>
<evidence type="ECO:0000256" key="1">
    <source>
        <dbReference type="SAM" id="SignalP"/>
    </source>
</evidence>
<organism evidence="2 3">
    <name type="scientific">Panicum virgatum</name>
    <name type="common">Blackwell switchgrass</name>
    <dbReference type="NCBI Taxonomy" id="38727"/>
    <lineage>
        <taxon>Eukaryota</taxon>
        <taxon>Viridiplantae</taxon>
        <taxon>Streptophyta</taxon>
        <taxon>Embryophyta</taxon>
        <taxon>Tracheophyta</taxon>
        <taxon>Spermatophyta</taxon>
        <taxon>Magnoliopsida</taxon>
        <taxon>Liliopsida</taxon>
        <taxon>Poales</taxon>
        <taxon>Poaceae</taxon>
        <taxon>PACMAD clade</taxon>
        <taxon>Panicoideae</taxon>
        <taxon>Panicodae</taxon>
        <taxon>Paniceae</taxon>
        <taxon>Panicinae</taxon>
        <taxon>Panicum</taxon>
        <taxon>Panicum sect. Hiantes</taxon>
    </lineage>
</organism>
<feature type="chain" id="PRO_5035947524" evidence="1">
    <location>
        <begin position="21"/>
        <end position="53"/>
    </location>
</feature>
<dbReference type="Proteomes" id="UP000823388">
    <property type="component" value="Chromosome 1N"/>
</dbReference>
<comment type="caution">
    <text evidence="2">The sequence shown here is derived from an EMBL/GenBank/DDBJ whole genome shotgun (WGS) entry which is preliminary data.</text>
</comment>
<reference evidence="2" key="1">
    <citation type="submission" date="2020-05" db="EMBL/GenBank/DDBJ databases">
        <title>WGS assembly of Panicum virgatum.</title>
        <authorList>
            <person name="Lovell J.T."/>
            <person name="Jenkins J."/>
            <person name="Shu S."/>
            <person name="Juenger T.E."/>
            <person name="Schmutz J."/>
        </authorList>
    </citation>
    <scope>NUCLEOTIDE SEQUENCE</scope>
    <source>
        <strain evidence="2">AP13</strain>
    </source>
</reference>
<keyword evidence="1" id="KW-0732">Signal</keyword>